<dbReference type="InterPro" id="IPR029060">
    <property type="entry name" value="PIN-like_dom_sf"/>
</dbReference>
<reference evidence="3 4" key="1">
    <citation type="journal article" date="2016" name="Int. J. Mol. Sci.">
        <title>Comparative genomics of the extreme acidophile Acidithiobacillus thiooxidans reveals intraspecific divergence and niche adaptation.</title>
        <authorList>
            <person name="Zhang X."/>
            <person name="Feng X."/>
            <person name="Tao J."/>
            <person name="Ma L."/>
            <person name="Xiao Y."/>
            <person name="Liang Y."/>
            <person name="Liu X."/>
            <person name="Yin H."/>
        </authorList>
    </citation>
    <scope>NUCLEOTIDE SEQUENCE [LARGE SCALE GENOMIC DNA]</scope>
    <source>
        <strain evidence="2 4">A02</strain>
        <strain evidence="3">DXS-W</strain>
    </source>
</reference>
<dbReference type="Proteomes" id="UP000095008">
    <property type="component" value="Unassembled WGS sequence"/>
</dbReference>
<dbReference type="EMBL" id="LWSA01000195">
    <property type="protein sequence ID" value="OCX70538.1"/>
    <property type="molecule type" value="Genomic_DNA"/>
</dbReference>
<dbReference type="Pfam" id="PF13470">
    <property type="entry name" value="PIN_3"/>
    <property type="match status" value="1"/>
</dbReference>
<dbReference type="NCBIfam" id="TIGR00305">
    <property type="entry name" value="putative toxin-antitoxin system toxin component, PIN family"/>
    <property type="match status" value="1"/>
</dbReference>
<sequence length="139" mass="15251">MRVVLDTNVLLAALISSHSTPDIIYHAWLAARFELVTGAAQLDELRRVSRYPKIKTILPAHRIGTMINNIQRAIVLNTLPPLPKGIEADDPDDTFLLAMSLAGNADYLVTGDHRAGLLRRGNIGRTRIVTPVTFCAEAL</sequence>
<dbReference type="STRING" id="930.GCA_002079865_02249"/>
<dbReference type="InterPro" id="IPR002716">
    <property type="entry name" value="PIN_dom"/>
</dbReference>
<evidence type="ECO:0000313" key="4">
    <source>
        <dbReference type="Proteomes" id="UP000094893"/>
    </source>
</evidence>
<evidence type="ECO:0000259" key="1">
    <source>
        <dbReference type="SMART" id="SM00670"/>
    </source>
</evidence>
<dbReference type="eggNOG" id="COG1569">
    <property type="taxonomic scope" value="Bacteria"/>
</dbReference>
<dbReference type="SUPFAM" id="SSF88723">
    <property type="entry name" value="PIN domain-like"/>
    <property type="match status" value="1"/>
</dbReference>
<dbReference type="CDD" id="cd18715">
    <property type="entry name" value="PIN_VapC-like"/>
    <property type="match status" value="1"/>
</dbReference>
<gene>
    <name evidence="3" type="ORF">A6M23_04080</name>
    <name evidence="2" type="ORF">A6P07_14015</name>
</gene>
<dbReference type="PANTHER" id="PTHR34610">
    <property type="entry name" value="SSL7007 PROTEIN"/>
    <property type="match status" value="1"/>
</dbReference>
<dbReference type="EMBL" id="LWRY01000024">
    <property type="protein sequence ID" value="OCX75022.1"/>
    <property type="molecule type" value="Genomic_DNA"/>
</dbReference>
<dbReference type="Proteomes" id="UP000094893">
    <property type="component" value="Unassembled WGS sequence"/>
</dbReference>
<proteinExistence type="predicted"/>
<dbReference type="RefSeq" id="WP_024892808.1">
    <property type="nucleotide sequence ID" value="NZ_JABBDV010000035.1"/>
</dbReference>
<dbReference type="PANTHER" id="PTHR34610:SF4">
    <property type="entry name" value="SLL8027 PROTEIN"/>
    <property type="match status" value="1"/>
</dbReference>
<dbReference type="OrthoDB" id="9802272at2"/>
<protein>
    <submittedName>
        <fullName evidence="3">Twitching motility protein PilT</fullName>
    </submittedName>
</protein>
<keyword evidence="5" id="KW-1185">Reference proteome</keyword>
<comment type="caution">
    <text evidence="3">The sequence shown here is derived from an EMBL/GenBank/DDBJ whole genome shotgun (WGS) entry which is preliminary data.</text>
</comment>
<name>A0A1C2IB51_ACITH</name>
<accession>A0A1C2IB51</accession>
<feature type="domain" description="PIN" evidence="1">
    <location>
        <begin position="1"/>
        <end position="117"/>
    </location>
</feature>
<evidence type="ECO:0000313" key="2">
    <source>
        <dbReference type="EMBL" id="OCX70538.1"/>
    </source>
</evidence>
<evidence type="ECO:0000313" key="3">
    <source>
        <dbReference type="EMBL" id="OCX75022.1"/>
    </source>
</evidence>
<organism evidence="3 5">
    <name type="scientific">Acidithiobacillus thiooxidans</name>
    <name type="common">Thiobacillus thiooxidans</name>
    <dbReference type="NCBI Taxonomy" id="930"/>
    <lineage>
        <taxon>Bacteria</taxon>
        <taxon>Pseudomonadati</taxon>
        <taxon>Pseudomonadota</taxon>
        <taxon>Acidithiobacillia</taxon>
        <taxon>Acidithiobacillales</taxon>
        <taxon>Acidithiobacillaceae</taxon>
        <taxon>Acidithiobacillus</taxon>
    </lineage>
</organism>
<dbReference type="SMART" id="SM00670">
    <property type="entry name" value="PINc"/>
    <property type="match status" value="1"/>
</dbReference>
<evidence type="ECO:0000313" key="5">
    <source>
        <dbReference type="Proteomes" id="UP000095008"/>
    </source>
</evidence>
<dbReference type="AlphaFoldDB" id="A0A1C2IB51"/>
<dbReference type="InterPro" id="IPR002850">
    <property type="entry name" value="PIN_toxin-like"/>
</dbReference>